<feature type="chain" id="PRO_5045875295" description="IgA Peptidase M64" evidence="2">
    <location>
        <begin position="22"/>
        <end position="443"/>
    </location>
</feature>
<dbReference type="RefSeq" id="WP_130879435.1">
    <property type="nucleotide sequence ID" value="NZ_JAGIOH010000001.1"/>
</dbReference>
<dbReference type="Gene3D" id="3.40.390.10">
    <property type="entry name" value="Collagenase (Catalytic Domain)"/>
    <property type="match status" value="1"/>
</dbReference>
<name>A0ABS4Y756_9ACTN</name>
<dbReference type="Proteomes" id="UP001519291">
    <property type="component" value="Unassembled WGS sequence"/>
</dbReference>
<evidence type="ECO:0000313" key="4">
    <source>
        <dbReference type="Proteomes" id="UP001519291"/>
    </source>
</evidence>
<dbReference type="InterPro" id="IPR019026">
    <property type="entry name" value="Peptidase_M64_IgA"/>
</dbReference>
<dbReference type="GeneID" id="91570955"/>
<accession>A0ABS4Y756</accession>
<proteinExistence type="predicted"/>
<feature type="signal peptide" evidence="2">
    <location>
        <begin position="1"/>
        <end position="21"/>
    </location>
</feature>
<evidence type="ECO:0008006" key="5">
    <source>
        <dbReference type="Google" id="ProtNLM"/>
    </source>
</evidence>
<reference evidence="3 4" key="1">
    <citation type="submission" date="2021-03" db="EMBL/GenBank/DDBJ databases">
        <title>Sequencing the genomes of 1000 actinobacteria strains.</title>
        <authorList>
            <person name="Klenk H.-P."/>
        </authorList>
    </citation>
    <scope>NUCLEOTIDE SEQUENCE [LARGE SCALE GENOMIC DNA]</scope>
    <source>
        <strain evidence="3 4">DSM 41480</strain>
    </source>
</reference>
<dbReference type="EMBL" id="JAGIOH010000001">
    <property type="protein sequence ID" value="MBP2404612.1"/>
    <property type="molecule type" value="Genomic_DNA"/>
</dbReference>
<feature type="region of interest" description="Disordered" evidence="1">
    <location>
        <begin position="25"/>
        <end position="82"/>
    </location>
</feature>
<sequence>MRRRISLAAGAALTAALAATATTVTATATTTSTKTSAKAAAPEPKGERTQHVEYFTGPGGHPRHTKIPASKTPPQTLRPSAAGDGAVTKVIGNGTVRSKVDVVFIGDGYTASQQGDFHADVRAKWAKMSAVEPYASYKKLFNVWAVDAVSRQSGVSGDPGEGVVKDTALKSRFFCDGIERLLCVDTGLVESYAAKAPAADLVVVLSNSTKYGGAGYNDIVSKVGYDGIATASSDNDDSDQVAVHETGHSFGKLADEYQYEEYGTYTGAEPGSVNTSKLTAAQLSAQKKKWYRWIGKTSPDGGKVGAFEGAGYYPKGLYRPTDDSIMRSLGREFNLPGREAMIAGFYRHAKVLTSTTSTSGKVGSSDKVTVRLPAATTTVRWYVDGREVQAGRGRTSVTPRSLGVKPDGKTHTLTAKAVDRTDAVVDPELRKRLSGSLTWKVTG</sequence>
<dbReference type="Pfam" id="PF09471">
    <property type="entry name" value="Peptidase_M64"/>
    <property type="match status" value="2"/>
</dbReference>
<evidence type="ECO:0000256" key="1">
    <source>
        <dbReference type="SAM" id="MobiDB-lite"/>
    </source>
</evidence>
<dbReference type="InterPro" id="IPR024079">
    <property type="entry name" value="MetalloPept_cat_dom_sf"/>
</dbReference>
<gene>
    <name evidence="3" type="ORF">JO379_004081</name>
</gene>
<evidence type="ECO:0000256" key="2">
    <source>
        <dbReference type="SAM" id="SignalP"/>
    </source>
</evidence>
<comment type="caution">
    <text evidence="3">The sequence shown here is derived from an EMBL/GenBank/DDBJ whole genome shotgun (WGS) entry which is preliminary data.</text>
</comment>
<keyword evidence="2" id="KW-0732">Signal</keyword>
<evidence type="ECO:0000313" key="3">
    <source>
        <dbReference type="EMBL" id="MBP2404612.1"/>
    </source>
</evidence>
<protein>
    <recommendedName>
        <fullName evidence="5">IgA Peptidase M64</fullName>
    </recommendedName>
</protein>
<feature type="compositionally biased region" description="Low complexity" evidence="1">
    <location>
        <begin position="25"/>
        <end position="41"/>
    </location>
</feature>
<keyword evidence="4" id="KW-1185">Reference proteome</keyword>
<organism evidence="3 4">
    <name type="scientific">Streptomyces syringium</name>
    <dbReference type="NCBI Taxonomy" id="76729"/>
    <lineage>
        <taxon>Bacteria</taxon>
        <taxon>Bacillati</taxon>
        <taxon>Actinomycetota</taxon>
        <taxon>Actinomycetes</taxon>
        <taxon>Kitasatosporales</taxon>
        <taxon>Streptomycetaceae</taxon>
        <taxon>Streptomyces</taxon>
    </lineage>
</organism>